<proteinExistence type="predicted"/>
<accession>F4KVZ9</accession>
<reference evidence="2 3" key="1">
    <citation type="journal article" date="2011" name="Stand. Genomic Sci.">
        <title>Complete genome sequence of Haliscomenobacter hydrossis type strain (O).</title>
        <authorList>
            <consortium name="US DOE Joint Genome Institute (JGI-PGF)"/>
            <person name="Daligault H."/>
            <person name="Lapidus A."/>
            <person name="Zeytun A."/>
            <person name="Nolan M."/>
            <person name="Lucas S."/>
            <person name="Del Rio T.G."/>
            <person name="Tice H."/>
            <person name="Cheng J.F."/>
            <person name="Tapia R."/>
            <person name="Han C."/>
            <person name="Goodwin L."/>
            <person name="Pitluck S."/>
            <person name="Liolios K."/>
            <person name="Pagani I."/>
            <person name="Ivanova N."/>
            <person name="Huntemann M."/>
            <person name="Mavromatis K."/>
            <person name="Mikhailova N."/>
            <person name="Pati A."/>
            <person name="Chen A."/>
            <person name="Palaniappan K."/>
            <person name="Land M."/>
            <person name="Hauser L."/>
            <person name="Brambilla E.M."/>
            <person name="Rohde M."/>
            <person name="Verbarg S."/>
            <person name="Goker M."/>
            <person name="Bristow J."/>
            <person name="Eisen J.A."/>
            <person name="Markowitz V."/>
            <person name="Hugenholtz P."/>
            <person name="Kyrpides N.C."/>
            <person name="Klenk H.P."/>
            <person name="Woyke T."/>
        </authorList>
    </citation>
    <scope>NUCLEOTIDE SEQUENCE [LARGE SCALE GENOMIC DNA]</scope>
    <source>
        <strain evidence="3">ATCC 27775 / DSM 1100 / LMG 10767 / O</strain>
    </source>
</reference>
<dbReference type="EMBL" id="CP002691">
    <property type="protein sequence ID" value="AEE48197.1"/>
    <property type="molecule type" value="Genomic_DNA"/>
</dbReference>
<reference key="2">
    <citation type="submission" date="2011-04" db="EMBL/GenBank/DDBJ databases">
        <title>Complete sequence of chromosome of Haliscomenobacter hydrossis DSM 1100.</title>
        <authorList>
            <consortium name="US DOE Joint Genome Institute (JGI-PGF)"/>
            <person name="Lucas S."/>
            <person name="Han J."/>
            <person name="Lapidus A."/>
            <person name="Bruce D."/>
            <person name="Goodwin L."/>
            <person name="Pitluck S."/>
            <person name="Peters L."/>
            <person name="Kyrpides N."/>
            <person name="Mavromatis K."/>
            <person name="Ivanova N."/>
            <person name="Ovchinnikova G."/>
            <person name="Pagani I."/>
            <person name="Daligault H."/>
            <person name="Detter J.C."/>
            <person name="Han C."/>
            <person name="Land M."/>
            <person name="Hauser L."/>
            <person name="Markowitz V."/>
            <person name="Cheng J.-F."/>
            <person name="Hugenholtz P."/>
            <person name="Woyke T."/>
            <person name="Wu D."/>
            <person name="Verbarg S."/>
            <person name="Frueling A."/>
            <person name="Brambilla E."/>
            <person name="Klenk H.-P."/>
            <person name="Eisen J.A."/>
        </authorList>
    </citation>
    <scope>NUCLEOTIDE SEQUENCE</scope>
    <source>
        <strain>DSM 1100</strain>
    </source>
</reference>
<dbReference type="RefSeq" id="WP_013762761.1">
    <property type="nucleotide sequence ID" value="NC_015510.1"/>
</dbReference>
<dbReference type="Proteomes" id="UP000008461">
    <property type="component" value="Chromosome"/>
</dbReference>
<feature type="compositionally biased region" description="Basic and acidic residues" evidence="1">
    <location>
        <begin position="113"/>
        <end position="133"/>
    </location>
</feature>
<dbReference type="HOGENOM" id="CLU_1208399_0_0_10"/>
<evidence type="ECO:0000256" key="1">
    <source>
        <dbReference type="SAM" id="MobiDB-lite"/>
    </source>
</evidence>
<organism evidence="2 3">
    <name type="scientific">Haliscomenobacter hydrossis (strain ATCC 27775 / DSM 1100 / LMG 10767 / O)</name>
    <dbReference type="NCBI Taxonomy" id="760192"/>
    <lineage>
        <taxon>Bacteria</taxon>
        <taxon>Pseudomonadati</taxon>
        <taxon>Bacteroidota</taxon>
        <taxon>Saprospiria</taxon>
        <taxon>Saprospirales</taxon>
        <taxon>Haliscomenobacteraceae</taxon>
        <taxon>Haliscomenobacter</taxon>
    </lineage>
</organism>
<evidence type="ECO:0000313" key="3">
    <source>
        <dbReference type="Proteomes" id="UP000008461"/>
    </source>
</evidence>
<gene>
    <name evidence="2" type="ordered locus">Halhy_0285</name>
</gene>
<name>F4KVZ9_HALH1</name>
<keyword evidence="3" id="KW-1185">Reference proteome</keyword>
<dbReference type="AlphaFoldDB" id="F4KVZ9"/>
<feature type="compositionally biased region" description="Basic and acidic residues" evidence="1">
    <location>
        <begin position="51"/>
        <end position="60"/>
    </location>
</feature>
<feature type="region of interest" description="Disordered" evidence="1">
    <location>
        <begin position="43"/>
        <end position="143"/>
    </location>
</feature>
<protein>
    <submittedName>
        <fullName evidence="2">Uncharacterized protein</fullName>
    </submittedName>
</protein>
<evidence type="ECO:0000313" key="2">
    <source>
        <dbReference type="EMBL" id="AEE48197.1"/>
    </source>
</evidence>
<dbReference type="KEGG" id="hhy:Halhy_0285"/>
<sequence>MAKLDLSVVDIRSLIDTYTSDLRQLQFKSASIKANIEALEEMLGKGTPAPAKEEKKESKAGRPPKKQKQILEAPVDVTEVKETKPEKATKTPKVEKTPKKGPGRPRLIPLDQIKVEKPKKEKPVKATKAEKPAKVSKKVPAEGAAKRGRIPGFNRWEEGIIEMLRSTNRPLKNEELMEAMTMIAKRDNVQEGPAQLKVRLNQALVKLGNKLGLLKKSPSGGKGFLYSLK</sequence>
<feature type="compositionally biased region" description="Basic and acidic residues" evidence="1">
    <location>
        <begin position="78"/>
        <end position="98"/>
    </location>
</feature>